<keyword evidence="6" id="KW-0675">Receptor</keyword>
<evidence type="ECO:0000256" key="4">
    <source>
        <dbReference type="ARBA" id="ARBA00023136"/>
    </source>
</evidence>
<comment type="similarity">
    <text evidence="6">Belongs to the G-protein coupled receptor 1 family.</text>
</comment>
<dbReference type="EMBL" id="JBBPFD010000030">
    <property type="protein sequence ID" value="KAK7881049.1"/>
    <property type="molecule type" value="Genomic_DNA"/>
</dbReference>
<dbReference type="PROSITE" id="PS00237">
    <property type="entry name" value="G_PROTEIN_RECEP_F1_1"/>
    <property type="match status" value="1"/>
</dbReference>
<dbReference type="GO" id="GO:0004984">
    <property type="term" value="F:olfactory receptor activity"/>
    <property type="evidence" value="ECO:0007669"/>
    <property type="project" value="InterPro"/>
</dbReference>
<feature type="transmembrane region" description="Helical" evidence="7">
    <location>
        <begin position="25"/>
        <end position="50"/>
    </location>
</feature>
<dbReference type="InterPro" id="IPR017452">
    <property type="entry name" value="GPCR_Rhodpsn_7TM"/>
</dbReference>
<feature type="transmembrane region" description="Helical" evidence="7">
    <location>
        <begin position="209"/>
        <end position="226"/>
    </location>
</feature>
<evidence type="ECO:0000259" key="8">
    <source>
        <dbReference type="PROSITE" id="PS50262"/>
    </source>
</evidence>
<dbReference type="PANTHER" id="PTHR26451">
    <property type="entry name" value="G_PROTEIN_RECEP_F1_2 DOMAIN-CONTAINING PROTEIN"/>
    <property type="match status" value="1"/>
</dbReference>
<dbReference type="Pfam" id="PF13853">
    <property type="entry name" value="7tm_4"/>
    <property type="match status" value="1"/>
</dbReference>
<evidence type="ECO:0000256" key="5">
    <source>
        <dbReference type="ARBA" id="ARBA00023224"/>
    </source>
</evidence>
<sequence>MVKMNSSSSSVLILSGFDQLVSLRWLFFPLLLAVWIFVVLSDSLVLFVIVSRPVLHKPMFIFIAAVLSNSLVASSAVYPKLLSDLGLSPGAGPGAGPGPVRVSVAGCLTQAFFIHSLGSSSFMLLGVMALDRFLSVTAPLRYAAVMSPGRVLALLLFCWLCPLQFIGAVIALAARLPLCGDAVHRIYCDTYTVIGLSCPGAMARVTTTYGLLMLLLVLILWVCLFRSRSFSRKALQTCGPHIAVFLNYLISTAFDLLHRRVTSGAKPGPTLQSLGTAASFLTVMIPTVFNPLVYGLKVSEIHRQIALLLRR</sequence>
<dbReference type="AlphaFoldDB" id="A0AAW0MR96"/>
<evidence type="ECO:0000256" key="6">
    <source>
        <dbReference type="RuleBase" id="RU000688"/>
    </source>
</evidence>
<dbReference type="InterPro" id="IPR000725">
    <property type="entry name" value="Olfact_rcpt"/>
</dbReference>
<dbReference type="Gene3D" id="1.20.1070.10">
    <property type="entry name" value="Rhodopsin 7-helix transmembrane proteins"/>
    <property type="match status" value="1"/>
</dbReference>
<dbReference type="PANTHER" id="PTHR26451:SF860">
    <property type="entry name" value="ODORANT RECEPTOR-RELATED"/>
    <property type="match status" value="1"/>
</dbReference>
<reference evidence="10" key="1">
    <citation type="submission" date="2024-04" db="EMBL/GenBank/DDBJ databases">
        <title>Salinicola lusitanus LLJ914,a marine bacterium isolated from the Okinawa Trough.</title>
        <authorList>
            <person name="Li J."/>
        </authorList>
    </citation>
    <scope>NUCLEOTIDE SEQUENCE [LARGE SCALE GENOMIC DNA]</scope>
</reference>
<dbReference type="PRINTS" id="PR00237">
    <property type="entry name" value="GPCRRHODOPSN"/>
</dbReference>
<accession>A0AAW0MR96</accession>
<organism evidence="9 10">
    <name type="scientific">Mugilogobius chulae</name>
    <name type="common">yellowstripe goby</name>
    <dbReference type="NCBI Taxonomy" id="88201"/>
    <lineage>
        <taxon>Eukaryota</taxon>
        <taxon>Metazoa</taxon>
        <taxon>Chordata</taxon>
        <taxon>Craniata</taxon>
        <taxon>Vertebrata</taxon>
        <taxon>Euteleostomi</taxon>
        <taxon>Actinopterygii</taxon>
        <taxon>Neopterygii</taxon>
        <taxon>Teleostei</taxon>
        <taxon>Neoteleostei</taxon>
        <taxon>Acanthomorphata</taxon>
        <taxon>Gobiaria</taxon>
        <taxon>Gobiiformes</taxon>
        <taxon>Gobioidei</taxon>
        <taxon>Gobiidae</taxon>
        <taxon>Gobionellinae</taxon>
        <taxon>Mugilogobius</taxon>
    </lineage>
</organism>
<dbReference type="GO" id="GO:0005549">
    <property type="term" value="F:odorant binding"/>
    <property type="evidence" value="ECO:0007669"/>
    <property type="project" value="TreeGrafter"/>
</dbReference>
<keyword evidence="7" id="KW-1003">Cell membrane</keyword>
<dbReference type="SUPFAM" id="SSF81321">
    <property type="entry name" value="Family A G protein-coupled receptor-like"/>
    <property type="match status" value="1"/>
</dbReference>
<keyword evidence="2 6" id="KW-0812">Transmembrane</keyword>
<feature type="transmembrane region" description="Helical" evidence="7">
    <location>
        <begin position="112"/>
        <end position="130"/>
    </location>
</feature>
<comment type="subcellular location">
    <subcellularLocation>
        <location evidence="7">Cell membrane</location>
        <topology evidence="7">Multi-pass membrane protein</topology>
    </subcellularLocation>
    <subcellularLocation>
        <location evidence="1">Membrane</location>
        <topology evidence="1">Multi-pass membrane protein</topology>
    </subcellularLocation>
</comment>
<dbReference type="PRINTS" id="PR00245">
    <property type="entry name" value="OLFACTORYR"/>
</dbReference>
<feature type="domain" description="G-protein coupled receptors family 1 profile" evidence="8">
    <location>
        <begin position="41"/>
        <end position="294"/>
    </location>
</feature>
<keyword evidence="4 7" id="KW-0472">Membrane</keyword>
<feature type="transmembrane region" description="Helical" evidence="7">
    <location>
        <begin position="151"/>
        <end position="174"/>
    </location>
</feature>
<feature type="transmembrane region" description="Helical" evidence="7">
    <location>
        <begin position="238"/>
        <end position="257"/>
    </location>
</feature>
<evidence type="ECO:0000313" key="9">
    <source>
        <dbReference type="EMBL" id="KAK7881049.1"/>
    </source>
</evidence>
<keyword evidence="6" id="KW-0297">G-protein coupled receptor</keyword>
<feature type="transmembrane region" description="Helical" evidence="7">
    <location>
        <begin position="59"/>
        <end position="78"/>
    </location>
</feature>
<evidence type="ECO:0000256" key="3">
    <source>
        <dbReference type="ARBA" id="ARBA00022989"/>
    </source>
</evidence>
<dbReference type="PROSITE" id="PS50262">
    <property type="entry name" value="G_PROTEIN_RECEP_F1_2"/>
    <property type="match status" value="1"/>
</dbReference>
<dbReference type="GO" id="GO:0005886">
    <property type="term" value="C:plasma membrane"/>
    <property type="evidence" value="ECO:0007669"/>
    <property type="project" value="UniProtKB-SubCell"/>
</dbReference>
<evidence type="ECO:0000256" key="1">
    <source>
        <dbReference type="ARBA" id="ARBA00004141"/>
    </source>
</evidence>
<evidence type="ECO:0000313" key="10">
    <source>
        <dbReference type="Proteomes" id="UP001460270"/>
    </source>
</evidence>
<keyword evidence="7" id="KW-0552">Olfaction</keyword>
<keyword evidence="5 6" id="KW-0807">Transducer</keyword>
<proteinExistence type="inferred from homology"/>
<keyword evidence="3 7" id="KW-1133">Transmembrane helix</keyword>
<evidence type="ECO:0000256" key="7">
    <source>
        <dbReference type="RuleBase" id="RU363047"/>
    </source>
</evidence>
<comment type="caution">
    <text evidence="9">The sequence shown here is derived from an EMBL/GenBank/DDBJ whole genome shotgun (WGS) entry which is preliminary data.</text>
</comment>
<dbReference type="GO" id="GO:0004930">
    <property type="term" value="F:G protein-coupled receptor activity"/>
    <property type="evidence" value="ECO:0007669"/>
    <property type="project" value="UniProtKB-KW"/>
</dbReference>
<keyword evidence="7" id="KW-0716">Sensory transduction</keyword>
<name>A0AAW0MR96_9GOBI</name>
<feature type="transmembrane region" description="Helical" evidence="7">
    <location>
        <begin position="277"/>
        <end position="296"/>
    </location>
</feature>
<dbReference type="InterPro" id="IPR052921">
    <property type="entry name" value="GPCR1_Superfamily_Member"/>
</dbReference>
<evidence type="ECO:0000256" key="2">
    <source>
        <dbReference type="ARBA" id="ARBA00022692"/>
    </source>
</evidence>
<protein>
    <recommendedName>
        <fullName evidence="7">Olfactory receptor</fullName>
    </recommendedName>
</protein>
<keyword evidence="10" id="KW-1185">Reference proteome</keyword>
<dbReference type="InterPro" id="IPR000276">
    <property type="entry name" value="GPCR_Rhodpsn"/>
</dbReference>
<dbReference type="Proteomes" id="UP001460270">
    <property type="component" value="Unassembled WGS sequence"/>
</dbReference>
<gene>
    <name evidence="9" type="ORF">WMY93_032355</name>
</gene>